<comment type="similarity">
    <text evidence="1">Belongs to the sigma-70 factor family. ECF subfamily.</text>
</comment>
<dbReference type="PANTHER" id="PTHR43133:SF8">
    <property type="entry name" value="RNA POLYMERASE SIGMA FACTOR HI_1459-RELATED"/>
    <property type="match status" value="1"/>
</dbReference>
<evidence type="ECO:0000256" key="3">
    <source>
        <dbReference type="ARBA" id="ARBA00023082"/>
    </source>
</evidence>
<dbReference type="InterPro" id="IPR036388">
    <property type="entry name" value="WH-like_DNA-bd_sf"/>
</dbReference>
<accession>A0ABY5V009</accession>
<dbReference type="Proteomes" id="UP001059295">
    <property type="component" value="Chromosome"/>
</dbReference>
<dbReference type="InterPro" id="IPR039425">
    <property type="entry name" value="RNA_pol_sigma-70-like"/>
</dbReference>
<dbReference type="Gene3D" id="1.10.1740.10">
    <property type="match status" value="1"/>
</dbReference>
<evidence type="ECO:0000259" key="6">
    <source>
        <dbReference type="Pfam" id="PF08281"/>
    </source>
</evidence>
<keyword evidence="2" id="KW-0805">Transcription regulation</keyword>
<dbReference type="SUPFAM" id="SSF88946">
    <property type="entry name" value="Sigma2 domain of RNA polymerase sigma factors"/>
    <property type="match status" value="1"/>
</dbReference>
<dbReference type="InterPro" id="IPR013325">
    <property type="entry name" value="RNA_pol_sigma_r2"/>
</dbReference>
<dbReference type="EMBL" id="CP102294">
    <property type="protein sequence ID" value="UWN56989.1"/>
    <property type="molecule type" value="Genomic_DNA"/>
</dbReference>
<keyword evidence="4" id="KW-0238">DNA-binding</keyword>
<evidence type="ECO:0000256" key="4">
    <source>
        <dbReference type="ARBA" id="ARBA00023125"/>
    </source>
</evidence>
<dbReference type="NCBIfam" id="TIGR02937">
    <property type="entry name" value="sigma70-ECF"/>
    <property type="match status" value="1"/>
</dbReference>
<evidence type="ECO:0000256" key="1">
    <source>
        <dbReference type="ARBA" id="ARBA00010641"/>
    </source>
</evidence>
<dbReference type="Pfam" id="PF08281">
    <property type="entry name" value="Sigma70_r4_2"/>
    <property type="match status" value="1"/>
</dbReference>
<evidence type="ECO:0000313" key="8">
    <source>
        <dbReference type="Proteomes" id="UP001059295"/>
    </source>
</evidence>
<keyword evidence="8" id="KW-1185">Reference proteome</keyword>
<dbReference type="Gene3D" id="1.10.10.10">
    <property type="entry name" value="Winged helix-like DNA-binding domain superfamily/Winged helix DNA-binding domain"/>
    <property type="match status" value="1"/>
</dbReference>
<reference evidence="7" key="1">
    <citation type="journal article" date="2022" name="Cell">
        <title>Design, construction, and in vivo augmentation of a complex gut microbiome.</title>
        <authorList>
            <person name="Cheng A.G."/>
            <person name="Ho P.Y."/>
            <person name="Aranda-Diaz A."/>
            <person name="Jain S."/>
            <person name="Yu F.B."/>
            <person name="Meng X."/>
            <person name="Wang M."/>
            <person name="Iakiviak M."/>
            <person name="Nagashima K."/>
            <person name="Zhao A."/>
            <person name="Murugkar P."/>
            <person name="Patil A."/>
            <person name="Atabakhsh K."/>
            <person name="Weakley A."/>
            <person name="Yan J."/>
            <person name="Brumbaugh A.R."/>
            <person name="Higginbottom S."/>
            <person name="Dimas A."/>
            <person name="Shiver A.L."/>
            <person name="Deutschbauer A."/>
            <person name="Neff N."/>
            <person name="Sonnenburg J.L."/>
            <person name="Huang K.C."/>
            <person name="Fischbach M.A."/>
        </authorList>
    </citation>
    <scope>NUCLEOTIDE SEQUENCE</scope>
    <source>
        <strain evidence="7">AP11</strain>
    </source>
</reference>
<evidence type="ECO:0000256" key="2">
    <source>
        <dbReference type="ARBA" id="ARBA00023015"/>
    </source>
</evidence>
<dbReference type="InterPro" id="IPR013324">
    <property type="entry name" value="RNA_pol_sigma_r3/r4-like"/>
</dbReference>
<protein>
    <submittedName>
        <fullName evidence="7">RNA polymerase sigma factor</fullName>
    </submittedName>
</protein>
<dbReference type="RefSeq" id="WP_019245679.1">
    <property type="nucleotide sequence ID" value="NZ_CAPH01000009.1"/>
</dbReference>
<organism evidence="7 8">
    <name type="scientific">Alistipes ihumii AP11</name>
    <dbReference type="NCBI Taxonomy" id="1211813"/>
    <lineage>
        <taxon>Bacteria</taxon>
        <taxon>Pseudomonadati</taxon>
        <taxon>Bacteroidota</taxon>
        <taxon>Bacteroidia</taxon>
        <taxon>Bacteroidales</taxon>
        <taxon>Rikenellaceae</taxon>
        <taxon>Alistipes</taxon>
    </lineage>
</organism>
<dbReference type="PANTHER" id="PTHR43133">
    <property type="entry name" value="RNA POLYMERASE ECF-TYPE SIGMA FACTO"/>
    <property type="match status" value="1"/>
</dbReference>
<evidence type="ECO:0000256" key="5">
    <source>
        <dbReference type="ARBA" id="ARBA00023163"/>
    </source>
</evidence>
<sequence length="187" mass="21093">MKVFLSDIDSLYDRYSGRLFHTSLRIVGDRTEAEQIMHDTLLKWLRRSPAGPVPGATPDSASDGRIEAWLVKVCVRASIDAIRRRRTLRRLFPERSLAERIPDEAETEAGWSGLLGDSQGEATEKVERIRRGMSRLPAGYRAVLSLLLFEGYDYEEAAEITGLKASSVRSQYVRAKARLLEILKKDG</sequence>
<dbReference type="SUPFAM" id="SSF88659">
    <property type="entry name" value="Sigma3 and sigma4 domains of RNA polymerase sigma factors"/>
    <property type="match status" value="1"/>
</dbReference>
<gene>
    <name evidence="7" type="ORF">NQ491_10095</name>
</gene>
<feature type="domain" description="RNA polymerase sigma factor 70 region 4 type 2" evidence="6">
    <location>
        <begin position="127"/>
        <end position="179"/>
    </location>
</feature>
<keyword evidence="3" id="KW-0731">Sigma factor</keyword>
<name>A0ABY5V009_9BACT</name>
<proteinExistence type="inferred from homology"/>
<dbReference type="GeneID" id="82892087"/>
<dbReference type="CDD" id="cd06171">
    <property type="entry name" value="Sigma70_r4"/>
    <property type="match status" value="1"/>
</dbReference>
<keyword evidence="5" id="KW-0804">Transcription</keyword>
<dbReference type="InterPro" id="IPR014284">
    <property type="entry name" value="RNA_pol_sigma-70_dom"/>
</dbReference>
<dbReference type="InterPro" id="IPR013249">
    <property type="entry name" value="RNA_pol_sigma70_r4_t2"/>
</dbReference>
<evidence type="ECO:0000313" key="7">
    <source>
        <dbReference type="EMBL" id="UWN56989.1"/>
    </source>
</evidence>